<keyword evidence="1" id="KW-0812">Transmembrane</keyword>
<protein>
    <submittedName>
        <fullName evidence="2">Retrotransposon protein</fullName>
    </submittedName>
</protein>
<accession>A0A5D3CL79</accession>
<dbReference type="EMBL" id="SSTD01010378">
    <property type="protein sequence ID" value="TYK11924.1"/>
    <property type="molecule type" value="Genomic_DNA"/>
</dbReference>
<evidence type="ECO:0000313" key="3">
    <source>
        <dbReference type="Proteomes" id="UP000321947"/>
    </source>
</evidence>
<sequence>MGGRTKIFVDVGSNVPRGYEGFHVDYENDMEIPTMYSKGLDMSTYYIKGTRFGHTAEDRAGLSESKKKKGGQSIETVEIIRNVMEYANDQLKAIAEWPNVQCQDASTTRFEFVRQLQGILELSRLDKAHCICLLMHNVNDMKASLDVSDDMNWIAPQSLSKITLECFSIYVVCSLCLLLHILHYVALLLLLL</sequence>
<dbReference type="Proteomes" id="UP000321947">
    <property type="component" value="Unassembled WGS sequence"/>
</dbReference>
<feature type="transmembrane region" description="Helical" evidence="1">
    <location>
        <begin position="167"/>
        <end position="191"/>
    </location>
</feature>
<evidence type="ECO:0000313" key="2">
    <source>
        <dbReference type="EMBL" id="TYK11924.1"/>
    </source>
</evidence>
<keyword evidence="1" id="KW-1133">Transmembrane helix</keyword>
<dbReference type="AlphaFoldDB" id="A0A5D3CL79"/>
<reference evidence="2 3" key="1">
    <citation type="submission" date="2019-08" db="EMBL/GenBank/DDBJ databases">
        <title>Draft genome sequences of two oriental melons (Cucumis melo L. var makuwa).</title>
        <authorList>
            <person name="Kwon S.-Y."/>
        </authorList>
    </citation>
    <scope>NUCLEOTIDE SEQUENCE [LARGE SCALE GENOMIC DNA]</scope>
    <source>
        <strain evidence="3">cv. Chang Bougi</strain>
        <tissue evidence="2">Leaf</tissue>
    </source>
</reference>
<keyword evidence="1" id="KW-0472">Membrane</keyword>
<proteinExistence type="predicted"/>
<name>A0A5D3CL79_CUCMM</name>
<gene>
    <name evidence="2" type="ORF">E5676_scaffold177G00920</name>
</gene>
<comment type="caution">
    <text evidence="2">The sequence shown here is derived from an EMBL/GenBank/DDBJ whole genome shotgun (WGS) entry which is preliminary data.</text>
</comment>
<evidence type="ECO:0000256" key="1">
    <source>
        <dbReference type="SAM" id="Phobius"/>
    </source>
</evidence>
<organism evidence="2 3">
    <name type="scientific">Cucumis melo var. makuwa</name>
    <name type="common">Oriental melon</name>
    <dbReference type="NCBI Taxonomy" id="1194695"/>
    <lineage>
        <taxon>Eukaryota</taxon>
        <taxon>Viridiplantae</taxon>
        <taxon>Streptophyta</taxon>
        <taxon>Embryophyta</taxon>
        <taxon>Tracheophyta</taxon>
        <taxon>Spermatophyta</taxon>
        <taxon>Magnoliopsida</taxon>
        <taxon>eudicotyledons</taxon>
        <taxon>Gunneridae</taxon>
        <taxon>Pentapetalae</taxon>
        <taxon>rosids</taxon>
        <taxon>fabids</taxon>
        <taxon>Cucurbitales</taxon>
        <taxon>Cucurbitaceae</taxon>
        <taxon>Benincaseae</taxon>
        <taxon>Cucumis</taxon>
    </lineage>
</organism>